<dbReference type="GeneID" id="105365715"/>
<dbReference type="RefSeq" id="XP_011502250.1">
    <property type="nucleotide sequence ID" value="XM_011503948.1"/>
</dbReference>
<protein>
    <submittedName>
        <fullName evidence="2">Uncharacterized protein LOC105365715</fullName>
    </submittedName>
</protein>
<proteinExistence type="predicted"/>
<keyword evidence="1" id="KW-1185">Reference proteome</keyword>
<organism evidence="1 2">
    <name type="scientific">Ceratosolen solmsi marchali</name>
    <dbReference type="NCBI Taxonomy" id="326594"/>
    <lineage>
        <taxon>Eukaryota</taxon>
        <taxon>Metazoa</taxon>
        <taxon>Ecdysozoa</taxon>
        <taxon>Arthropoda</taxon>
        <taxon>Hexapoda</taxon>
        <taxon>Insecta</taxon>
        <taxon>Pterygota</taxon>
        <taxon>Neoptera</taxon>
        <taxon>Endopterygota</taxon>
        <taxon>Hymenoptera</taxon>
        <taxon>Apocrita</taxon>
        <taxon>Proctotrupomorpha</taxon>
        <taxon>Chalcidoidea</taxon>
        <taxon>Agaonidae</taxon>
        <taxon>Agaoninae</taxon>
        <taxon>Ceratosolen</taxon>
    </lineage>
</organism>
<dbReference type="Proteomes" id="UP000695007">
    <property type="component" value="Unplaced"/>
</dbReference>
<accession>A0AAJ6YQ90</accession>
<dbReference type="AlphaFoldDB" id="A0AAJ6YQ90"/>
<evidence type="ECO:0000313" key="2">
    <source>
        <dbReference type="RefSeq" id="XP_011502250.1"/>
    </source>
</evidence>
<sequence>MHEFCPLCLKSGNKVRIKSFQLNFQEAVLMCATENCTWPFGYKNLIFINRPVGKEWSSTWDESVLKYTKNDQDILPDLSSYIPSQSSSSKGVNCNRTSTMFVQDQVPTSMPNLTKENVKQPQELYSVLIEPNELSVHNNINNRTNLKPKVVCLKNVNYTLERHVPKGYTYIKKNTNNDRHAESGKELKNDENIANLSIASVNNLIPVEGNKLACTLPKLSVVNERSKEGLRLLIRKQKRLGSYEKFDFQELMKPMCATIKKEEKPDLSINENVKECCPNVLVKSKFPNDNLMDSNGANIDVDNNNQLDVNSTLALSNSSKDYVVDQELVEKEDFNLQLEELLAGFSNDVNNVEKNNVNNTDEYDWINSLFE</sequence>
<gene>
    <name evidence="2" type="primary">LOC105365715</name>
</gene>
<evidence type="ECO:0000313" key="1">
    <source>
        <dbReference type="Proteomes" id="UP000695007"/>
    </source>
</evidence>
<dbReference type="KEGG" id="csol:105365715"/>
<name>A0AAJ6YQ90_9HYME</name>
<reference evidence="2" key="1">
    <citation type="submission" date="2025-08" db="UniProtKB">
        <authorList>
            <consortium name="RefSeq"/>
        </authorList>
    </citation>
    <scope>IDENTIFICATION</scope>
</reference>